<feature type="domain" description="CID" evidence="2">
    <location>
        <begin position="4"/>
        <end position="136"/>
    </location>
</feature>
<dbReference type="Pfam" id="PF04818">
    <property type="entry name" value="CID"/>
    <property type="match status" value="1"/>
</dbReference>
<evidence type="ECO:0000256" key="1">
    <source>
        <dbReference type="SAM" id="MobiDB-lite"/>
    </source>
</evidence>
<feature type="region of interest" description="Disordered" evidence="1">
    <location>
        <begin position="818"/>
        <end position="837"/>
    </location>
</feature>
<dbReference type="GO" id="GO:0000993">
    <property type="term" value="F:RNA polymerase II complex binding"/>
    <property type="evidence" value="ECO:0007669"/>
    <property type="project" value="InterPro"/>
</dbReference>
<feature type="region of interest" description="Disordered" evidence="1">
    <location>
        <begin position="557"/>
        <end position="614"/>
    </location>
</feature>
<sequence>MLSEAQEVLRQFRQGLSGLRENDKTKINKLTFLARDHVHIPGFPQSVAEATVRHVYEIPANYKLLGLYVIDSIVKNVDVPYRKLFTDPIVPLFVHSFQMIRDEATRKRLFNLRTTWKEIFPFSKMRSLDIQVREHDPAWPLIPKDETQASNRIPSVPKISPTKISNKPLPVATSQLTIPVTEAVIAEARDPRRNKKRKSPQHECTESSFLIDRDGNRKMESIARKHGKVEEEVERQASKKPRTLFSLKDQDMRSVPSARPSSPKLPEHGKYQDIDMRVGGASQSSMPRGGPRLPPSSPHPLAHSTTVDSVHLPRVASSECLPHRNPPSMHPRPPMHGPPSHFHRVGSQMAPHRPSPEHSLPPPPPTVFNRPHNVPPIRGPIWSVEIDGLSDMINIGIDPRMLSRVPNPKTARQITVDGRQYPLLLDRVQPLIEVEDQLHAVRFRCDSLAFIIDHQRFVIPGTGYTRIRAAGRERIAYLGGPGHELVIDGRPHTIPFNSHYATINIDHQTVSVMYACEFPQDVNVLPAIPPKILDWAYRGLFGSPGSLHLAPRNPLVELERQSESRSDPTRGDQQSTARNRQPQITQRPTAPEEKRVQERNLGAPKEGVSSSANTAATSQINVQELLQKLIAAGIVAKPDSLPSLKEYNWEKFRQPFTPEIDTLYSGFQCVQCGVRFESETSSDFVSHLDYHYMKNSAEHQEHRSRAFYQDSHCWLLSEMINEGAPRFSAPANTTEREEVRCPSFADEKLNECAVCGYKFDKVFDREEGEWMLQGAVIENGRAYHPICLEDAGKQFPVETAAPVAGSSASHDVLKKVKMEQQQGEERATACSPVSPAPSTSQLSVLIKSEPHIIETKNAIDTLNFSSSRDASDRLPSSSSCPVLSEITNVKREEEEEEVKAGEAKGEPATLSLLLPPSSIPAAPAKCEPCQEELEANLGANSSPVVNIPGLSPTASLGISSCEDDLTTGGLEGGDGGSGDGVGAGDPLVTPASISSNPLAVLQAVLRGKAAIP</sequence>
<feature type="compositionally biased region" description="Basic and acidic residues" evidence="1">
    <location>
        <begin position="557"/>
        <end position="570"/>
    </location>
</feature>
<feature type="compositionally biased region" description="Basic and acidic residues" evidence="1">
    <location>
        <begin position="200"/>
        <end position="237"/>
    </location>
</feature>
<dbReference type="InterPro" id="IPR008942">
    <property type="entry name" value="ENTH_VHS"/>
</dbReference>
<reference evidence="3" key="1">
    <citation type="journal article" date="2013" name="Nature">
        <title>The genomes of four tapeworm species reveal adaptations to parasitism.</title>
        <authorList>
            <person name="Tsai I.J."/>
            <person name="Zarowiecki M."/>
            <person name="Holroyd N."/>
            <person name="Garciarrubio A."/>
            <person name="Sanchez-Flores A."/>
            <person name="Brooks K.L."/>
            <person name="Tracey A."/>
            <person name="Bobes R.J."/>
            <person name="Fragoso G."/>
            <person name="Sciutto E."/>
            <person name="Aslett M."/>
            <person name="Beasley H."/>
            <person name="Bennett H.M."/>
            <person name="Cai J."/>
            <person name="Camicia F."/>
            <person name="Clark R."/>
            <person name="Cucher M."/>
            <person name="De Silva N."/>
            <person name="Day T.A."/>
            <person name="Deplazes P."/>
            <person name="Estrada K."/>
            <person name="Fernandez C."/>
            <person name="Holland P.W."/>
            <person name="Hou J."/>
            <person name="Hu S."/>
            <person name="Huckvale T."/>
            <person name="Hung S.S."/>
            <person name="Kamenetzky L."/>
            <person name="Keane J.A."/>
            <person name="Kiss F."/>
            <person name="Koziol U."/>
            <person name="Lambert O."/>
            <person name="Liu K."/>
            <person name="Luo X."/>
            <person name="Luo Y."/>
            <person name="Macchiaroli N."/>
            <person name="Nichol S."/>
            <person name="Paps J."/>
            <person name="Parkinson J."/>
            <person name="Pouchkina-Stantcheva N."/>
            <person name="Riddiford N."/>
            <person name="Rosenzvit M."/>
            <person name="Salinas G."/>
            <person name="Wasmuth J.D."/>
            <person name="Zamanian M."/>
            <person name="Zheng Y."/>
            <person name="Cai X."/>
            <person name="Soberon X."/>
            <person name="Olson P.D."/>
            <person name="Laclette J.P."/>
            <person name="Brehm K."/>
            <person name="Berriman M."/>
            <person name="Garciarrubio A."/>
            <person name="Bobes R.J."/>
            <person name="Fragoso G."/>
            <person name="Sanchez-Flores A."/>
            <person name="Estrada K."/>
            <person name="Cevallos M.A."/>
            <person name="Morett E."/>
            <person name="Gonzalez V."/>
            <person name="Portillo T."/>
            <person name="Ochoa-Leyva A."/>
            <person name="Jose M.V."/>
            <person name="Sciutto E."/>
            <person name="Landa A."/>
            <person name="Jimenez L."/>
            <person name="Valdes V."/>
            <person name="Carrero J.C."/>
            <person name="Larralde C."/>
            <person name="Morales-Montor J."/>
            <person name="Limon-Lason J."/>
            <person name="Soberon X."/>
            <person name="Laclette J.P."/>
        </authorList>
    </citation>
    <scope>NUCLEOTIDE SEQUENCE [LARGE SCALE GENOMIC DNA]</scope>
</reference>
<dbReference type="STRING" id="6211.A0A068YEJ8"/>
<feature type="region of interest" description="Disordered" evidence="1">
    <location>
        <begin position="187"/>
        <end position="304"/>
    </location>
</feature>
<dbReference type="InterPro" id="IPR047415">
    <property type="entry name" value="Pcf11_CID"/>
</dbReference>
<dbReference type="PANTHER" id="PTHR15921:SF3">
    <property type="entry name" value="PRE-MRNA CLEAVAGE COMPLEX 2 PROTEIN PCF11"/>
    <property type="match status" value="1"/>
</dbReference>
<accession>A0A068YEJ8</accession>
<dbReference type="OMA" id="YATINID"/>
<dbReference type="GO" id="GO:0006369">
    <property type="term" value="P:termination of RNA polymerase II transcription"/>
    <property type="evidence" value="ECO:0007669"/>
    <property type="project" value="InterPro"/>
</dbReference>
<dbReference type="GO" id="GO:0031124">
    <property type="term" value="P:mRNA 3'-end processing"/>
    <property type="evidence" value="ECO:0007669"/>
    <property type="project" value="InterPro"/>
</dbReference>
<name>A0A068YEJ8_ECHMU</name>
<dbReference type="CDD" id="cd16982">
    <property type="entry name" value="CID_Pcf11"/>
    <property type="match status" value="1"/>
</dbReference>
<dbReference type="EMBL" id="LN902842">
    <property type="protein sequence ID" value="CDS42963.1"/>
    <property type="molecule type" value="Genomic_DNA"/>
</dbReference>
<dbReference type="SUPFAM" id="SSF48464">
    <property type="entry name" value="ENTH/VHS domain"/>
    <property type="match status" value="1"/>
</dbReference>
<dbReference type="AlphaFoldDB" id="A0A068YEJ8"/>
<evidence type="ECO:0000259" key="2">
    <source>
        <dbReference type="PROSITE" id="PS51391"/>
    </source>
</evidence>
<feature type="compositionally biased region" description="Basic and acidic residues" evidence="1">
    <location>
        <begin position="818"/>
        <end position="827"/>
    </location>
</feature>
<dbReference type="SMART" id="SM00582">
    <property type="entry name" value="RPR"/>
    <property type="match status" value="1"/>
</dbReference>
<dbReference type="InterPro" id="IPR006569">
    <property type="entry name" value="CID_dom"/>
</dbReference>
<dbReference type="eggNOG" id="KOG2071">
    <property type="taxonomic scope" value="Eukaryota"/>
</dbReference>
<dbReference type="GO" id="GO:0005737">
    <property type="term" value="C:cytoplasm"/>
    <property type="evidence" value="ECO:0007669"/>
    <property type="project" value="TreeGrafter"/>
</dbReference>
<dbReference type="GO" id="GO:0003729">
    <property type="term" value="F:mRNA binding"/>
    <property type="evidence" value="ECO:0007669"/>
    <property type="project" value="InterPro"/>
</dbReference>
<evidence type="ECO:0000313" key="3">
    <source>
        <dbReference type="EMBL" id="CDS42963.1"/>
    </source>
</evidence>
<feature type="region of interest" description="Disordered" evidence="1">
    <location>
        <begin position="963"/>
        <end position="988"/>
    </location>
</feature>
<dbReference type="Proteomes" id="UP000017246">
    <property type="component" value="Unassembled WGS sequence"/>
</dbReference>
<dbReference type="InterPro" id="IPR057242">
    <property type="entry name" value="PCFS4-like"/>
</dbReference>
<dbReference type="InterPro" id="IPR045154">
    <property type="entry name" value="PCF11-like"/>
</dbReference>
<dbReference type="GO" id="GO:0005849">
    <property type="term" value="C:mRNA cleavage factor complex"/>
    <property type="evidence" value="ECO:0007669"/>
    <property type="project" value="TreeGrafter"/>
</dbReference>
<feature type="compositionally biased region" description="Polar residues" evidence="1">
    <location>
        <begin position="571"/>
        <end position="588"/>
    </location>
</feature>
<gene>
    <name evidence="3" type="ORF">EmuJ_001068800</name>
</gene>
<organism evidence="3 4">
    <name type="scientific">Echinococcus multilocularis</name>
    <name type="common">Fox tapeworm</name>
    <dbReference type="NCBI Taxonomy" id="6211"/>
    <lineage>
        <taxon>Eukaryota</taxon>
        <taxon>Metazoa</taxon>
        <taxon>Spiralia</taxon>
        <taxon>Lophotrochozoa</taxon>
        <taxon>Platyhelminthes</taxon>
        <taxon>Cestoda</taxon>
        <taxon>Eucestoda</taxon>
        <taxon>Cyclophyllidea</taxon>
        <taxon>Taeniidae</taxon>
        <taxon>Echinococcus</taxon>
    </lineage>
</organism>
<protein>
    <submittedName>
        <fullName evidence="3">ENTH VHS domain containing protein</fullName>
    </submittedName>
</protein>
<proteinExistence type="predicted"/>
<reference evidence="3" key="2">
    <citation type="submission" date="2015-11" db="EMBL/GenBank/DDBJ databases">
        <authorList>
            <person name="Zhang Y."/>
            <person name="Guo Z."/>
        </authorList>
    </citation>
    <scope>NUCLEOTIDE SEQUENCE</scope>
</reference>
<dbReference type="PROSITE" id="PS51391">
    <property type="entry name" value="CID"/>
    <property type="match status" value="1"/>
</dbReference>
<dbReference type="OrthoDB" id="343582at2759"/>
<dbReference type="Gene3D" id="1.25.40.90">
    <property type="match status" value="1"/>
</dbReference>
<dbReference type="PANTHER" id="PTHR15921">
    <property type="entry name" value="PRE-MRNA CLEAVAGE COMPLEX II"/>
    <property type="match status" value="1"/>
</dbReference>
<evidence type="ECO:0000313" key="4">
    <source>
        <dbReference type="Proteomes" id="UP000017246"/>
    </source>
</evidence>
<feature type="compositionally biased region" description="Basic and acidic residues" evidence="1">
    <location>
        <begin position="265"/>
        <end position="276"/>
    </location>
</feature>
<dbReference type="Pfam" id="PF23228">
    <property type="entry name" value="zf_PCFS4"/>
    <property type="match status" value="1"/>
</dbReference>
<feature type="compositionally biased region" description="Gly residues" evidence="1">
    <location>
        <begin position="969"/>
        <end position="983"/>
    </location>
</feature>
<keyword evidence="4" id="KW-1185">Reference proteome</keyword>